<protein>
    <submittedName>
        <fullName evidence="1">Uncharacterized protein</fullName>
    </submittedName>
</protein>
<dbReference type="KEGG" id="bgok:Pr1d_34980"/>
<name>A0A5B9QE95_9BACT</name>
<dbReference type="Proteomes" id="UP000323917">
    <property type="component" value="Chromosome"/>
</dbReference>
<proteinExistence type="predicted"/>
<dbReference type="EMBL" id="CP042913">
    <property type="protein sequence ID" value="QEG36189.1"/>
    <property type="molecule type" value="Genomic_DNA"/>
</dbReference>
<keyword evidence="2" id="KW-1185">Reference proteome</keyword>
<gene>
    <name evidence="1" type="ORF">Pr1d_34980</name>
</gene>
<evidence type="ECO:0000313" key="2">
    <source>
        <dbReference type="Proteomes" id="UP000323917"/>
    </source>
</evidence>
<reference evidence="1 2" key="1">
    <citation type="submission" date="2019-08" db="EMBL/GenBank/DDBJ databases">
        <title>Deep-cultivation of Planctomycetes and their phenomic and genomic characterization uncovers novel biology.</title>
        <authorList>
            <person name="Wiegand S."/>
            <person name="Jogler M."/>
            <person name="Boedeker C."/>
            <person name="Pinto D."/>
            <person name="Vollmers J."/>
            <person name="Rivas-Marin E."/>
            <person name="Kohn T."/>
            <person name="Peeters S.H."/>
            <person name="Heuer A."/>
            <person name="Rast P."/>
            <person name="Oberbeckmann S."/>
            <person name="Bunk B."/>
            <person name="Jeske O."/>
            <person name="Meyerdierks A."/>
            <person name="Storesund J.E."/>
            <person name="Kallscheuer N."/>
            <person name="Luecker S."/>
            <person name="Lage O.M."/>
            <person name="Pohl T."/>
            <person name="Merkel B.J."/>
            <person name="Hornburger P."/>
            <person name="Mueller R.-W."/>
            <person name="Bruemmer F."/>
            <person name="Labrenz M."/>
            <person name="Spormann A.M."/>
            <person name="Op den Camp H."/>
            <person name="Overmann J."/>
            <person name="Amann R."/>
            <person name="Jetten M.S.M."/>
            <person name="Mascher T."/>
            <person name="Medema M.H."/>
            <person name="Devos D.P."/>
            <person name="Kaster A.-K."/>
            <person name="Ovreas L."/>
            <person name="Rohde M."/>
            <person name="Galperin M.Y."/>
            <person name="Jogler C."/>
        </authorList>
    </citation>
    <scope>NUCLEOTIDE SEQUENCE [LARGE SCALE GENOMIC DNA]</scope>
    <source>
        <strain evidence="1 2">Pr1d</strain>
    </source>
</reference>
<organism evidence="1 2">
    <name type="scientific">Bythopirellula goksoeyrii</name>
    <dbReference type="NCBI Taxonomy" id="1400387"/>
    <lineage>
        <taxon>Bacteria</taxon>
        <taxon>Pseudomonadati</taxon>
        <taxon>Planctomycetota</taxon>
        <taxon>Planctomycetia</taxon>
        <taxon>Pirellulales</taxon>
        <taxon>Lacipirellulaceae</taxon>
        <taxon>Bythopirellula</taxon>
    </lineage>
</organism>
<sequence>MWRRVNRSDCFMQVLFNVSKRQTTVEVEVDEGYASYGMTLSIDRKLSNGEQLVFCNTLAEMPLPKLPQSIDTLWKSEAKSGIGNRDRERKECDADS</sequence>
<accession>A0A5B9QE95</accession>
<evidence type="ECO:0000313" key="1">
    <source>
        <dbReference type="EMBL" id="QEG36189.1"/>
    </source>
</evidence>
<dbReference type="AlphaFoldDB" id="A0A5B9QE95"/>